<name>A0ABU9BSV1_9BURK</name>
<dbReference type="Pfam" id="PF08450">
    <property type="entry name" value="SGL"/>
    <property type="match status" value="1"/>
</dbReference>
<gene>
    <name evidence="2" type="ORF">AACH06_19635</name>
</gene>
<dbReference type="InterPro" id="IPR051262">
    <property type="entry name" value="SMP-30/CGR1_Lactonase"/>
</dbReference>
<proteinExistence type="predicted"/>
<dbReference type="Gene3D" id="2.120.10.30">
    <property type="entry name" value="TolB, C-terminal domain"/>
    <property type="match status" value="1"/>
</dbReference>
<evidence type="ECO:0000313" key="3">
    <source>
        <dbReference type="Proteomes" id="UP001371218"/>
    </source>
</evidence>
<protein>
    <submittedName>
        <fullName evidence="2">SMP-30/gluconolactonase/LRE family protein</fullName>
    </submittedName>
</protein>
<dbReference type="PRINTS" id="PR01790">
    <property type="entry name" value="SMP30FAMILY"/>
</dbReference>
<feature type="domain" description="SMP-30/Gluconolactonase/LRE-like region" evidence="1">
    <location>
        <begin position="84"/>
        <end position="324"/>
    </location>
</feature>
<comment type="caution">
    <text evidence="2">The sequence shown here is derived from an EMBL/GenBank/DDBJ whole genome shotgun (WGS) entry which is preliminary data.</text>
</comment>
<evidence type="ECO:0000313" key="2">
    <source>
        <dbReference type="EMBL" id="MEK8033041.1"/>
    </source>
</evidence>
<reference evidence="2 3" key="1">
    <citation type="submission" date="2024-04" db="EMBL/GenBank/DDBJ databases">
        <title>Novel species of the genus Ideonella isolated from streams.</title>
        <authorList>
            <person name="Lu H."/>
        </authorList>
    </citation>
    <scope>NUCLEOTIDE SEQUENCE [LARGE SCALE GENOMIC DNA]</scope>
    <source>
        <strain evidence="2 3">DXS29W</strain>
    </source>
</reference>
<keyword evidence="3" id="KW-1185">Reference proteome</keyword>
<sequence>MFTACSSTSLRAPHPVGSAARSSAWVRSVGAVLCAVPVWAQAAWSCPAGPFDFPVPPGAQIARISNALPIDAFNQNGQLNANVEGPVWRDGSVYFTEFGAGANPPPSRIIRYTADGPGVVFAPTAGTNGLATDPSGRLHGASHKVGGIVKFGGAGEETVVVKGYQGVRFNSPNDLTFRSDGTLYFTDPTWQAVNPPPQAQTRVYRVAPGSKKAKVIDADRNQPNGITLSPDEKTLYVSSLSGLYQYAVAANGSVGAPQRFASQIGGADGMVVDCAGNLYVTSGDVIIVNPQGNEIARLKMPAGSGSVTNVAFGGNNRKTLFVTAMGQGQARGLFKVDLAVPGMPY</sequence>
<dbReference type="RefSeq" id="WP_341427462.1">
    <property type="nucleotide sequence ID" value="NZ_JBBUTG010000013.1"/>
</dbReference>
<dbReference type="SUPFAM" id="SSF63829">
    <property type="entry name" value="Calcium-dependent phosphotriesterase"/>
    <property type="match status" value="1"/>
</dbReference>
<accession>A0ABU9BSV1</accession>
<evidence type="ECO:0000259" key="1">
    <source>
        <dbReference type="Pfam" id="PF08450"/>
    </source>
</evidence>
<dbReference type="PANTHER" id="PTHR47572">
    <property type="entry name" value="LIPOPROTEIN-RELATED"/>
    <property type="match status" value="1"/>
</dbReference>
<dbReference type="InterPro" id="IPR011042">
    <property type="entry name" value="6-blade_b-propeller_TolB-like"/>
</dbReference>
<organism evidence="2 3">
    <name type="scientific">Ideonella lacteola</name>
    <dbReference type="NCBI Taxonomy" id="2984193"/>
    <lineage>
        <taxon>Bacteria</taxon>
        <taxon>Pseudomonadati</taxon>
        <taxon>Pseudomonadota</taxon>
        <taxon>Betaproteobacteria</taxon>
        <taxon>Burkholderiales</taxon>
        <taxon>Sphaerotilaceae</taxon>
        <taxon>Ideonella</taxon>
    </lineage>
</organism>
<dbReference type="InterPro" id="IPR013658">
    <property type="entry name" value="SGL"/>
</dbReference>
<dbReference type="EMBL" id="JBBUTG010000013">
    <property type="protein sequence ID" value="MEK8033041.1"/>
    <property type="molecule type" value="Genomic_DNA"/>
</dbReference>
<dbReference type="Proteomes" id="UP001371218">
    <property type="component" value="Unassembled WGS sequence"/>
</dbReference>
<dbReference type="PANTHER" id="PTHR47572:SF5">
    <property type="entry name" value="BLR2277 PROTEIN"/>
    <property type="match status" value="1"/>
</dbReference>
<dbReference type="InterPro" id="IPR005511">
    <property type="entry name" value="SMP-30"/>
</dbReference>